<dbReference type="Proteomes" id="UP000250744">
    <property type="component" value="Unassembled WGS sequence"/>
</dbReference>
<dbReference type="InterPro" id="IPR000836">
    <property type="entry name" value="PRTase_dom"/>
</dbReference>
<dbReference type="SUPFAM" id="SSF53271">
    <property type="entry name" value="PRTase-like"/>
    <property type="match status" value="1"/>
</dbReference>
<dbReference type="OrthoDB" id="7596655at2"/>
<accession>A0A364NQD6</accession>
<evidence type="ECO:0000313" key="1">
    <source>
        <dbReference type="EMBL" id="RAU19319.1"/>
    </source>
</evidence>
<keyword evidence="2" id="KW-1185">Reference proteome</keyword>
<name>A0A364NQD6_9GAMM</name>
<dbReference type="InterPro" id="IPR029057">
    <property type="entry name" value="PRTase-like"/>
</dbReference>
<reference evidence="1 2" key="1">
    <citation type="submission" date="2018-06" db="EMBL/GenBank/DDBJ databases">
        <title>Nitrincola tibetense sp. nov., isolated from Lake XuguoCo on Tibetan Plateau.</title>
        <authorList>
            <person name="Xing P."/>
        </authorList>
    </citation>
    <scope>NUCLEOTIDE SEQUENCE [LARGE SCALE GENOMIC DNA]</scope>
    <source>
        <strain evidence="2">xg18</strain>
    </source>
</reference>
<dbReference type="AlphaFoldDB" id="A0A364NQD6"/>
<sequence>MPSKVVSLAEYRERLKKEETRVAWVDFPSVFIFCPLGSAKKHERYDDAKKNGNNGAALQLVKDIVPQEKIEELRAIVQGSEALILPVHAIEEFGTNKIPAALAYYLAVKLRLELCDDIVQANKPQRTDKGAYYRLSQYPFFDGNVQQGRNYVILDDTLSMGGTLASLRGYIENKGGHVILAVALTGHDGAASLNIKEAMLKAIQNKHGDELDEWWKSEVGFGVDKLTQGEAGHLRKAPSIDEIRSRILAHRSEE</sequence>
<proteinExistence type="predicted"/>
<organism evidence="1 2">
    <name type="scientific">Nitrincola tibetensis</name>
    <dbReference type="NCBI Taxonomy" id="2219697"/>
    <lineage>
        <taxon>Bacteria</taxon>
        <taxon>Pseudomonadati</taxon>
        <taxon>Pseudomonadota</taxon>
        <taxon>Gammaproteobacteria</taxon>
        <taxon>Oceanospirillales</taxon>
        <taxon>Oceanospirillaceae</taxon>
        <taxon>Nitrincola</taxon>
    </lineage>
</organism>
<dbReference type="EMBL" id="QKRX01000002">
    <property type="protein sequence ID" value="RAU19319.1"/>
    <property type="molecule type" value="Genomic_DNA"/>
</dbReference>
<dbReference type="Gene3D" id="3.40.50.2020">
    <property type="match status" value="1"/>
</dbReference>
<dbReference type="RefSeq" id="WP_112157533.1">
    <property type="nucleotide sequence ID" value="NZ_QKRX01000002.1"/>
</dbReference>
<gene>
    <name evidence="1" type="ORF">DN062_03410</name>
</gene>
<evidence type="ECO:0008006" key="3">
    <source>
        <dbReference type="Google" id="ProtNLM"/>
    </source>
</evidence>
<dbReference type="CDD" id="cd06223">
    <property type="entry name" value="PRTases_typeI"/>
    <property type="match status" value="1"/>
</dbReference>
<evidence type="ECO:0000313" key="2">
    <source>
        <dbReference type="Proteomes" id="UP000250744"/>
    </source>
</evidence>
<protein>
    <recommendedName>
        <fullName evidence="3">Phosphoribosyltransferase</fullName>
    </recommendedName>
</protein>
<comment type="caution">
    <text evidence="1">The sequence shown here is derived from an EMBL/GenBank/DDBJ whole genome shotgun (WGS) entry which is preliminary data.</text>
</comment>